<dbReference type="EC" id="2.7.7.7" evidence="1"/>
<evidence type="ECO:0000259" key="8">
    <source>
        <dbReference type="Pfam" id="PF09115"/>
    </source>
</evidence>
<evidence type="ECO:0000313" key="9">
    <source>
        <dbReference type="EMBL" id="ALX49459.1"/>
    </source>
</evidence>
<dbReference type="OrthoDB" id="9810148at2"/>
<dbReference type="AlphaFoldDB" id="A0A0U4F9G7"/>
<keyword evidence="3" id="KW-0808">Transferase</keyword>
<evidence type="ECO:0000256" key="7">
    <source>
        <dbReference type="ARBA" id="ARBA00049244"/>
    </source>
</evidence>
<keyword evidence="4" id="KW-0548">Nucleotidyltransferase</keyword>
<dbReference type="InterPro" id="IPR015199">
    <property type="entry name" value="DNA_pol_III_delta_C"/>
</dbReference>
<dbReference type="NCBIfam" id="NF005972">
    <property type="entry name" value="PRK08058.1"/>
    <property type="match status" value="1"/>
</dbReference>
<accession>A0A0U4F9G7</accession>
<dbReference type="GO" id="GO:0008408">
    <property type="term" value="F:3'-5' exonuclease activity"/>
    <property type="evidence" value="ECO:0007669"/>
    <property type="project" value="InterPro"/>
</dbReference>
<dbReference type="Pfam" id="PF13177">
    <property type="entry name" value="DNA_pol3_delta2"/>
    <property type="match status" value="1"/>
</dbReference>
<evidence type="ECO:0000256" key="5">
    <source>
        <dbReference type="ARBA" id="ARBA00022705"/>
    </source>
</evidence>
<evidence type="ECO:0000256" key="4">
    <source>
        <dbReference type="ARBA" id="ARBA00022695"/>
    </source>
</evidence>
<dbReference type="STRING" id="1472767.AOX59_13315"/>
<keyword evidence="5" id="KW-0235">DNA replication</keyword>
<dbReference type="PANTHER" id="PTHR11669">
    <property type="entry name" value="REPLICATION FACTOR C / DNA POLYMERASE III GAMMA-TAU SUBUNIT"/>
    <property type="match status" value="1"/>
</dbReference>
<dbReference type="Proteomes" id="UP000050331">
    <property type="component" value="Chromosome"/>
</dbReference>
<dbReference type="Gene3D" id="3.40.50.300">
    <property type="entry name" value="P-loop containing nucleotide triphosphate hydrolases"/>
    <property type="match status" value="1"/>
</dbReference>
<feature type="domain" description="DNA polymerase III delta subunit C-terminal" evidence="8">
    <location>
        <begin position="238"/>
        <end position="327"/>
    </location>
</feature>
<sequence length="329" mass="37755">MKTWSETAEVQPLASRIITNSIQKDRLSHAYLLQGERGTGKEAVALLLSKALFCSSRTGVEPCQECHECKRIESGNHPDIHWIEPDGQSIRKEQIEHLQKEFSYSGVESEQKVYVIKSAETMTINASNRLLKFLEEPSKKATAILMTENSSSIIPTIRSRCQTIDFKPLNPQAFQEQLIEHDVSRSNAVLMSALTNNLDEAIAWSTDEWFAQARKLMVQLIETFSSHQDDVFLFIHQKWLPHFKERKQQERGLDLLLLGFKDILYYHIGKEDDLAVFAIDDIRIENLVMFFSQGKLLDILNKLLDAKRKLKQNVNPTLVMEELTIQIQG</sequence>
<dbReference type="GO" id="GO:0003887">
    <property type="term" value="F:DNA-directed DNA polymerase activity"/>
    <property type="evidence" value="ECO:0007669"/>
    <property type="project" value="UniProtKB-KW"/>
</dbReference>
<dbReference type="EMBL" id="CP013862">
    <property type="protein sequence ID" value="ALX49459.1"/>
    <property type="molecule type" value="Genomic_DNA"/>
</dbReference>
<dbReference type="FunFam" id="3.40.50.300:FF:001255">
    <property type="entry name" value="DNA polymerase III subunit delta"/>
    <property type="match status" value="1"/>
</dbReference>
<dbReference type="RefSeq" id="WP_068446247.1">
    <property type="nucleotide sequence ID" value="NZ_CP013862.1"/>
</dbReference>
<keyword evidence="10" id="KW-1185">Reference proteome</keyword>
<dbReference type="GO" id="GO:0009360">
    <property type="term" value="C:DNA polymerase III complex"/>
    <property type="evidence" value="ECO:0007669"/>
    <property type="project" value="InterPro"/>
</dbReference>
<gene>
    <name evidence="9" type="ORF">AOX59_13315</name>
</gene>
<dbReference type="InterPro" id="IPR027417">
    <property type="entry name" value="P-loop_NTPase"/>
</dbReference>
<keyword evidence="6" id="KW-0239">DNA-directed DNA polymerase</keyword>
<evidence type="ECO:0000256" key="3">
    <source>
        <dbReference type="ARBA" id="ARBA00022679"/>
    </source>
</evidence>
<dbReference type="PANTHER" id="PTHR11669:SF8">
    <property type="entry name" value="DNA POLYMERASE III SUBUNIT DELTA"/>
    <property type="match status" value="1"/>
</dbReference>
<name>A0A0U4F9G7_9BACI</name>
<reference evidence="9 10" key="1">
    <citation type="submission" date="2016-01" db="EMBL/GenBank/DDBJ databases">
        <title>Complete genome sequence of strain Lentibacillus amyloliquefaciens LAM0015T isolated from saline sediment.</title>
        <authorList>
            <person name="Wang J.-L."/>
            <person name="He M.-X."/>
        </authorList>
    </citation>
    <scope>NUCLEOTIDE SEQUENCE [LARGE SCALE GENOMIC DNA]</scope>
    <source>
        <strain evidence="9 10">LAM0015</strain>
    </source>
</reference>
<dbReference type="GO" id="GO:0003677">
    <property type="term" value="F:DNA binding"/>
    <property type="evidence" value="ECO:0007669"/>
    <property type="project" value="InterPro"/>
</dbReference>
<comment type="catalytic activity">
    <reaction evidence="7">
        <text>DNA(n) + a 2'-deoxyribonucleoside 5'-triphosphate = DNA(n+1) + diphosphate</text>
        <dbReference type="Rhea" id="RHEA:22508"/>
        <dbReference type="Rhea" id="RHEA-COMP:17339"/>
        <dbReference type="Rhea" id="RHEA-COMP:17340"/>
        <dbReference type="ChEBI" id="CHEBI:33019"/>
        <dbReference type="ChEBI" id="CHEBI:61560"/>
        <dbReference type="ChEBI" id="CHEBI:173112"/>
        <dbReference type="EC" id="2.7.7.7"/>
    </reaction>
</comment>
<dbReference type="InterPro" id="IPR050238">
    <property type="entry name" value="DNA_Rep/Repair_Clamp_Loader"/>
</dbReference>
<evidence type="ECO:0000256" key="2">
    <source>
        <dbReference type="ARBA" id="ARBA00014363"/>
    </source>
</evidence>
<dbReference type="KEGG" id="lao:AOX59_13315"/>
<evidence type="ECO:0000313" key="10">
    <source>
        <dbReference type="Proteomes" id="UP000050331"/>
    </source>
</evidence>
<evidence type="ECO:0000256" key="1">
    <source>
        <dbReference type="ARBA" id="ARBA00012417"/>
    </source>
</evidence>
<dbReference type="GO" id="GO:0006261">
    <property type="term" value="P:DNA-templated DNA replication"/>
    <property type="evidence" value="ECO:0007669"/>
    <property type="project" value="TreeGrafter"/>
</dbReference>
<dbReference type="Pfam" id="PF09115">
    <property type="entry name" value="DNApol3-delta_C"/>
    <property type="match status" value="1"/>
</dbReference>
<dbReference type="SUPFAM" id="SSF52540">
    <property type="entry name" value="P-loop containing nucleoside triphosphate hydrolases"/>
    <property type="match status" value="1"/>
</dbReference>
<dbReference type="InterPro" id="IPR004622">
    <property type="entry name" value="DNA_pol_HolB"/>
</dbReference>
<protein>
    <recommendedName>
        <fullName evidence="2">DNA polymerase III subunit delta'</fullName>
        <ecNumber evidence="1">2.7.7.7</ecNumber>
    </recommendedName>
</protein>
<evidence type="ECO:0000256" key="6">
    <source>
        <dbReference type="ARBA" id="ARBA00022932"/>
    </source>
</evidence>
<organism evidence="9 10">
    <name type="scientific">Lentibacillus amyloliquefaciens</name>
    <dbReference type="NCBI Taxonomy" id="1472767"/>
    <lineage>
        <taxon>Bacteria</taxon>
        <taxon>Bacillati</taxon>
        <taxon>Bacillota</taxon>
        <taxon>Bacilli</taxon>
        <taxon>Bacillales</taxon>
        <taxon>Bacillaceae</taxon>
        <taxon>Lentibacillus</taxon>
    </lineage>
</organism>
<proteinExistence type="predicted"/>
<dbReference type="NCBIfam" id="TIGR00678">
    <property type="entry name" value="holB"/>
    <property type="match status" value="1"/>
</dbReference>